<name>A0A365QYB6_9BURK</name>
<gene>
    <name evidence="3" type="ORF">DPV79_10335</name>
</gene>
<dbReference type="PANTHER" id="PTHR33734">
    <property type="entry name" value="LYSM DOMAIN-CONTAINING GPI-ANCHORED PROTEIN 2"/>
    <property type="match status" value="1"/>
</dbReference>
<dbReference type="Gene3D" id="3.10.350.10">
    <property type="entry name" value="LysM domain"/>
    <property type="match status" value="1"/>
</dbReference>
<comment type="caution">
    <text evidence="3">The sequence shown here is derived from an EMBL/GenBank/DDBJ whole genome shotgun (WGS) entry which is preliminary data.</text>
</comment>
<keyword evidence="4" id="KW-1185">Reference proteome</keyword>
<dbReference type="PANTHER" id="PTHR33734:SF22">
    <property type="entry name" value="MEMBRANE-BOUND LYTIC MUREIN TRANSGLYCOSYLASE D"/>
    <property type="match status" value="1"/>
</dbReference>
<evidence type="ECO:0000259" key="2">
    <source>
        <dbReference type="PROSITE" id="PS51782"/>
    </source>
</evidence>
<reference evidence="3 4" key="1">
    <citation type="submission" date="2018-06" db="EMBL/GenBank/DDBJ databases">
        <title>Draft genome sequence of Burkholderia reimsis strain BE51 isolated from a French agricultural soil.</title>
        <authorList>
            <person name="Esmaeel Q."/>
        </authorList>
    </citation>
    <scope>NUCLEOTIDE SEQUENCE [LARGE SCALE GENOMIC DNA]</scope>
    <source>
        <strain evidence="3 4">BE51</strain>
    </source>
</reference>
<organism evidence="3 4">
    <name type="scientific">Burkholderia reimsis</name>
    <dbReference type="NCBI Taxonomy" id="2234132"/>
    <lineage>
        <taxon>Bacteria</taxon>
        <taxon>Pseudomonadati</taxon>
        <taxon>Pseudomonadota</taxon>
        <taxon>Betaproteobacteria</taxon>
        <taxon>Burkholderiales</taxon>
        <taxon>Burkholderiaceae</taxon>
        <taxon>Burkholderia</taxon>
    </lineage>
</organism>
<dbReference type="InterPro" id="IPR036779">
    <property type="entry name" value="LysM_dom_sf"/>
</dbReference>
<evidence type="ECO:0000256" key="1">
    <source>
        <dbReference type="SAM" id="MobiDB-lite"/>
    </source>
</evidence>
<feature type="region of interest" description="Disordered" evidence="1">
    <location>
        <begin position="266"/>
        <end position="290"/>
    </location>
</feature>
<dbReference type="AlphaFoldDB" id="A0A365QYB6"/>
<protein>
    <recommendedName>
        <fullName evidence="2">LysM domain-containing protein</fullName>
    </recommendedName>
</protein>
<dbReference type="PROSITE" id="PS51782">
    <property type="entry name" value="LYSM"/>
    <property type="match status" value="1"/>
</dbReference>
<dbReference type="Gene3D" id="3.90.1720.10">
    <property type="entry name" value="endopeptidase domain like (from Nostoc punctiforme)"/>
    <property type="match status" value="1"/>
</dbReference>
<proteinExistence type="predicted"/>
<dbReference type="Pfam" id="PF01476">
    <property type="entry name" value="LysM"/>
    <property type="match status" value="1"/>
</dbReference>
<dbReference type="GO" id="GO:0008932">
    <property type="term" value="F:lytic endotransglycosylase activity"/>
    <property type="evidence" value="ECO:0007669"/>
    <property type="project" value="TreeGrafter"/>
</dbReference>
<evidence type="ECO:0000313" key="4">
    <source>
        <dbReference type="Proteomes" id="UP000252458"/>
    </source>
</evidence>
<sequence length="594" mass="62745">MSKGGIKEFLSALFQSEGGGNYQVINKYGYVGKYQFGESALSDLGYYVSDGTSPIIKLPNHHTKFQYQWKGTWTGKDGIHSLEDFRNSPDEQDVAAVSWVRLLCSRARQQGADQYEGKVIAGITITHSGIVGAAHLKGFGTATHPGVMKFLESNGADDPSDANGTTVSDYIDKFGDYDLGCCSGALGVQFVNKKKQPVSGVHYQVKSGGKVLQEGHSDASGKISQPVKNIPFTQTLEVWVREVETNLERAWTGSLSGSFATLTLTSPHSKVEARTNSHPGAPGDHRRNSKLGAYTVKSGDSLWKIAHQHGTSVAELRRVNPGLDGNLIKPGQQIKLPSNGASSGAARSPAAASSTPVSPAAAPSPTATSSAPVPPGATSAPAAASSAPASSAEQADAPSPDTHQAKVTRNDNGHPVAVAHASDDPPPDGDPKQKMFEILRRDAKYGKRKANFSGPAAVKKAKLGQPIYSVAKAPGVSTMECWKYVKIALMASGMVDSYPPQVEAKDAGIDLEKAGFKNILSDPSYRIASPYDAPEGAVIVYGTTDGSTHGHAEVVLPGPLFASDYISPNSRVMRKGEKPTLIGKGRKVTGVWIK</sequence>
<dbReference type="SMART" id="SM00257">
    <property type="entry name" value="LysM"/>
    <property type="match status" value="1"/>
</dbReference>
<dbReference type="Proteomes" id="UP000252458">
    <property type="component" value="Unassembled WGS sequence"/>
</dbReference>
<dbReference type="CDD" id="cd00118">
    <property type="entry name" value="LysM"/>
    <property type="match status" value="1"/>
</dbReference>
<dbReference type="EMBL" id="QMFZ01000006">
    <property type="protein sequence ID" value="RBB40764.1"/>
    <property type="molecule type" value="Genomic_DNA"/>
</dbReference>
<feature type="domain" description="LysM" evidence="2">
    <location>
        <begin position="292"/>
        <end position="336"/>
    </location>
</feature>
<evidence type="ECO:0000313" key="3">
    <source>
        <dbReference type="EMBL" id="RBB40764.1"/>
    </source>
</evidence>
<accession>A0A365QYB6</accession>
<feature type="region of interest" description="Disordered" evidence="1">
    <location>
        <begin position="324"/>
        <end position="409"/>
    </location>
</feature>
<feature type="compositionally biased region" description="Low complexity" evidence="1">
    <location>
        <begin position="337"/>
        <end position="400"/>
    </location>
</feature>
<dbReference type="InterPro" id="IPR018392">
    <property type="entry name" value="LysM"/>
</dbReference>
<dbReference type="SUPFAM" id="SSF54106">
    <property type="entry name" value="LysM domain"/>
    <property type="match status" value="1"/>
</dbReference>
<dbReference type="RefSeq" id="WP_113045343.1">
    <property type="nucleotide sequence ID" value="NZ_QMFZ01000006.1"/>
</dbReference>